<accession>A0A6J4IR49</accession>
<dbReference type="AlphaFoldDB" id="A0A6J4IR49"/>
<protein>
    <submittedName>
        <fullName evidence="2">Uncharacterized protein</fullName>
    </submittedName>
</protein>
<evidence type="ECO:0000256" key="1">
    <source>
        <dbReference type="SAM" id="MobiDB-lite"/>
    </source>
</evidence>
<evidence type="ECO:0000313" key="2">
    <source>
        <dbReference type="EMBL" id="CAA9259666.1"/>
    </source>
</evidence>
<dbReference type="EMBL" id="CADCTD010000112">
    <property type="protein sequence ID" value="CAA9259666.1"/>
    <property type="molecule type" value="Genomic_DNA"/>
</dbReference>
<feature type="non-terminal residue" evidence="2">
    <location>
        <position position="51"/>
    </location>
</feature>
<feature type="non-terminal residue" evidence="2">
    <location>
        <position position="1"/>
    </location>
</feature>
<organism evidence="2">
    <name type="scientific">uncultured Craurococcus sp</name>
    <dbReference type="NCBI Taxonomy" id="1135998"/>
    <lineage>
        <taxon>Bacteria</taxon>
        <taxon>Pseudomonadati</taxon>
        <taxon>Pseudomonadota</taxon>
        <taxon>Alphaproteobacteria</taxon>
        <taxon>Acetobacterales</taxon>
        <taxon>Acetobacteraceae</taxon>
        <taxon>Craurococcus</taxon>
        <taxon>environmental samples</taxon>
    </lineage>
</organism>
<reference evidence="2" key="1">
    <citation type="submission" date="2020-02" db="EMBL/GenBank/DDBJ databases">
        <authorList>
            <person name="Meier V. D."/>
        </authorList>
    </citation>
    <scope>NUCLEOTIDE SEQUENCE</scope>
    <source>
        <strain evidence="2">AVDCRST_MAG27</strain>
    </source>
</reference>
<sequence>GHPAPARDPLHHLGGLVRAALRRDPCLGAAPRQPRDRPAARLHPAPRQPAL</sequence>
<proteinExistence type="predicted"/>
<name>A0A6J4IR49_9PROT</name>
<gene>
    <name evidence="2" type="ORF">AVDCRST_MAG27-2478</name>
</gene>
<feature type="region of interest" description="Disordered" evidence="1">
    <location>
        <begin position="24"/>
        <end position="51"/>
    </location>
</feature>